<protein>
    <recommendedName>
        <fullName evidence="3">Cystatin domain-containing protein</fullName>
    </recommendedName>
</protein>
<dbReference type="OrthoDB" id="8886803at2759"/>
<dbReference type="PANTHER" id="PTHR46186:SF13">
    <property type="entry name" value="SI:BUSM1-57F23.1"/>
    <property type="match status" value="1"/>
</dbReference>
<dbReference type="GO" id="GO:0004869">
    <property type="term" value="F:cysteine-type endopeptidase inhibitor activity"/>
    <property type="evidence" value="ECO:0007669"/>
    <property type="project" value="InterPro"/>
</dbReference>
<feature type="signal peptide" evidence="2">
    <location>
        <begin position="1"/>
        <end position="20"/>
    </location>
</feature>
<dbReference type="InterPro" id="IPR000010">
    <property type="entry name" value="Cystatin_dom"/>
</dbReference>
<dbReference type="SUPFAM" id="SSF54403">
    <property type="entry name" value="Cystatin/monellin"/>
    <property type="match status" value="1"/>
</dbReference>
<dbReference type="Pfam" id="PF00031">
    <property type="entry name" value="Cystatin"/>
    <property type="match status" value="1"/>
</dbReference>
<evidence type="ECO:0000256" key="1">
    <source>
        <dbReference type="ARBA" id="ARBA00009403"/>
    </source>
</evidence>
<dbReference type="GO" id="GO:0005737">
    <property type="term" value="C:cytoplasm"/>
    <property type="evidence" value="ECO:0007669"/>
    <property type="project" value="TreeGrafter"/>
</dbReference>
<reference evidence="4 5" key="1">
    <citation type="submission" date="2021-06" db="EMBL/GenBank/DDBJ databases">
        <title>Chromosome-level genome assembly of the red-tail catfish (Hemibagrus wyckioides).</title>
        <authorList>
            <person name="Shao F."/>
        </authorList>
    </citation>
    <scope>NUCLEOTIDE SEQUENCE [LARGE SCALE GENOMIC DNA]</scope>
    <source>
        <strain evidence="4">EC202008001</strain>
        <tissue evidence="4">Blood</tissue>
    </source>
</reference>
<evidence type="ECO:0000313" key="4">
    <source>
        <dbReference type="EMBL" id="KAG7322796.1"/>
    </source>
</evidence>
<accession>A0A9D3NG06</accession>
<evidence type="ECO:0000259" key="3">
    <source>
        <dbReference type="SMART" id="SM00043"/>
    </source>
</evidence>
<dbReference type="Proteomes" id="UP000824219">
    <property type="component" value="Linkage Group LG16"/>
</dbReference>
<feature type="chain" id="PRO_5038801939" description="Cystatin domain-containing protein" evidence="2">
    <location>
        <begin position="21"/>
        <end position="143"/>
    </location>
</feature>
<dbReference type="PANTHER" id="PTHR46186">
    <property type="entry name" value="CYSTATIN"/>
    <property type="match status" value="1"/>
</dbReference>
<comment type="similarity">
    <text evidence="1">Belongs to the cystatin family.</text>
</comment>
<dbReference type="GO" id="GO:0005615">
    <property type="term" value="C:extracellular space"/>
    <property type="evidence" value="ECO:0007669"/>
    <property type="project" value="TreeGrafter"/>
</dbReference>
<dbReference type="CDD" id="cd00042">
    <property type="entry name" value="CY"/>
    <property type="match status" value="1"/>
</dbReference>
<proteinExistence type="inferred from homology"/>
<evidence type="ECO:0000313" key="5">
    <source>
        <dbReference type="Proteomes" id="UP000824219"/>
    </source>
</evidence>
<gene>
    <name evidence="4" type="ORF">KOW79_014142</name>
</gene>
<sequence>MKLYLILLLSVLSAVHWSHAQDVLEEEIVVRRVQPLGDWSVVNPNQEDVQQAAQKAVERFNVKSKAKKLFKLVEITSAQTKVTNVINYRINAIIGKTKCLKTEPQDLDSCVMAKKQLRCKFDVEYNPRNEEYTVEMSCNKKST</sequence>
<keyword evidence="5" id="KW-1185">Reference proteome</keyword>
<evidence type="ECO:0000256" key="2">
    <source>
        <dbReference type="SAM" id="SignalP"/>
    </source>
</evidence>
<feature type="domain" description="Cystatin" evidence="3">
    <location>
        <begin position="34"/>
        <end position="141"/>
    </location>
</feature>
<name>A0A9D3NG06_9TELE</name>
<keyword evidence="2" id="KW-0732">Signal</keyword>
<dbReference type="SMART" id="SM00043">
    <property type="entry name" value="CY"/>
    <property type="match status" value="1"/>
</dbReference>
<dbReference type="EMBL" id="JAHKSW010000016">
    <property type="protein sequence ID" value="KAG7322796.1"/>
    <property type="molecule type" value="Genomic_DNA"/>
</dbReference>
<comment type="caution">
    <text evidence="4">The sequence shown here is derived from an EMBL/GenBank/DDBJ whole genome shotgun (WGS) entry which is preliminary data.</text>
</comment>
<dbReference type="GO" id="GO:0031982">
    <property type="term" value="C:vesicle"/>
    <property type="evidence" value="ECO:0007669"/>
    <property type="project" value="TreeGrafter"/>
</dbReference>
<dbReference type="Gene3D" id="3.10.450.10">
    <property type="match status" value="1"/>
</dbReference>
<dbReference type="InterPro" id="IPR046350">
    <property type="entry name" value="Cystatin_sf"/>
</dbReference>
<dbReference type="AlphaFoldDB" id="A0A9D3NG06"/>
<organism evidence="4 5">
    <name type="scientific">Hemibagrus wyckioides</name>
    <dbReference type="NCBI Taxonomy" id="337641"/>
    <lineage>
        <taxon>Eukaryota</taxon>
        <taxon>Metazoa</taxon>
        <taxon>Chordata</taxon>
        <taxon>Craniata</taxon>
        <taxon>Vertebrata</taxon>
        <taxon>Euteleostomi</taxon>
        <taxon>Actinopterygii</taxon>
        <taxon>Neopterygii</taxon>
        <taxon>Teleostei</taxon>
        <taxon>Ostariophysi</taxon>
        <taxon>Siluriformes</taxon>
        <taxon>Bagridae</taxon>
        <taxon>Hemibagrus</taxon>
    </lineage>
</organism>